<dbReference type="AlphaFoldDB" id="A0A165LUH6"/>
<feature type="domain" description="HTH cro/C1-type" evidence="4">
    <location>
        <begin position="52"/>
        <end position="96"/>
    </location>
</feature>
<dbReference type="CDD" id="cd00093">
    <property type="entry name" value="HTH_XRE"/>
    <property type="match status" value="1"/>
</dbReference>
<dbReference type="Pfam" id="PF01381">
    <property type="entry name" value="HTH_3"/>
    <property type="match status" value="1"/>
</dbReference>
<organism evidence="5 6">
    <name type="scientific">Pelodictyon luteolum</name>
    <dbReference type="NCBI Taxonomy" id="1100"/>
    <lineage>
        <taxon>Bacteria</taxon>
        <taxon>Pseudomonadati</taxon>
        <taxon>Chlorobiota</taxon>
        <taxon>Chlorobiia</taxon>
        <taxon>Chlorobiales</taxon>
        <taxon>Chlorobiaceae</taxon>
        <taxon>Chlorobium/Pelodictyon group</taxon>
        <taxon>Pelodictyon</taxon>
    </lineage>
</organism>
<gene>
    <name evidence="5" type="ORF">A3K90_08785</name>
</gene>
<keyword evidence="3" id="KW-0804">Transcription</keyword>
<keyword evidence="1" id="KW-0805">Transcription regulation</keyword>
<evidence type="ECO:0000313" key="6">
    <source>
        <dbReference type="Proteomes" id="UP000076481"/>
    </source>
</evidence>
<dbReference type="PANTHER" id="PTHR36511:SF3">
    <property type="entry name" value="ANTITOXIN HIGA-2"/>
    <property type="match status" value="1"/>
</dbReference>
<evidence type="ECO:0000256" key="2">
    <source>
        <dbReference type="ARBA" id="ARBA00023125"/>
    </source>
</evidence>
<dbReference type="RefSeq" id="WP_011358544.1">
    <property type="nucleotide sequence ID" value="NZ_LVWG01000026.1"/>
</dbReference>
<dbReference type="SMART" id="SM00530">
    <property type="entry name" value="HTH_XRE"/>
    <property type="match status" value="1"/>
</dbReference>
<name>A0A165LUH6_PELLU</name>
<accession>A0A165LUH6</accession>
<comment type="caution">
    <text evidence="5">The sequence shown here is derived from an EMBL/GenBank/DDBJ whole genome shotgun (WGS) entry which is preliminary data.</text>
</comment>
<dbReference type="PANTHER" id="PTHR36511">
    <property type="entry name" value="MERR FAMILY BACTERIAL REGULATORY PROTEIN"/>
    <property type="match status" value="1"/>
</dbReference>
<evidence type="ECO:0000256" key="1">
    <source>
        <dbReference type="ARBA" id="ARBA00023015"/>
    </source>
</evidence>
<dbReference type="EMBL" id="LVWG01000026">
    <property type="protein sequence ID" value="KZK74447.1"/>
    <property type="molecule type" value="Genomic_DNA"/>
</dbReference>
<keyword evidence="2" id="KW-0238">DNA-binding</keyword>
<dbReference type="InterPro" id="IPR010982">
    <property type="entry name" value="Lambda_DNA-bd_dom_sf"/>
</dbReference>
<dbReference type="Proteomes" id="UP000076481">
    <property type="component" value="Unassembled WGS sequence"/>
</dbReference>
<dbReference type="InterPro" id="IPR001387">
    <property type="entry name" value="Cro/C1-type_HTH"/>
</dbReference>
<proteinExistence type="predicted"/>
<protein>
    <submittedName>
        <fullName evidence="5">Transcriptional regulator</fullName>
    </submittedName>
</protein>
<dbReference type="GO" id="GO:0003677">
    <property type="term" value="F:DNA binding"/>
    <property type="evidence" value="ECO:0007669"/>
    <property type="project" value="UniProtKB-KW"/>
</dbReference>
<dbReference type="OMA" id="TVQKWEI"/>
<evidence type="ECO:0000256" key="3">
    <source>
        <dbReference type="ARBA" id="ARBA00023163"/>
    </source>
</evidence>
<dbReference type="SUPFAM" id="SSF47413">
    <property type="entry name" value="lambda repressor-like DNA-binding domains"/>
    <property type="match status" value="1"/>
</dbReference>
<evidence type="ECO:0000313" key="5">
    <source>
        <dbReference type="EMBL" id="KZK74447.1"/>
    </source>
</evidence>
<reference evidence="5 6" key="1">
    <citation type="submission" date="2016-03" db="EMBL/GenBank/DDBJ databases">
        <title>Speciation and ecological success in dimly lit waters: horizontal gene transfer in a green sulfur bacteria bloom unveiled by metagenomic assembly.</title>
        <authorList>
            <person name="Llorens-Mares T."/>
            <person name="Liu Z."/>
            <person name="Allen L.Z."/>
            <person name="Rusch D.B."/>
            <person name="Craig M.T."/>
            <person name="Dupont C.L."/>
            <person name="Bryant D.A."/>
            <person name="Casamayor E.O."/>
        </authorList>
    </citation>
    <scope>NUCLEOTIDE SEQUENCE [LARGE SCALE GENOMIC DNA]</scope>
    <source>
        <strain evidence="5">CIII</strain>
    </source>
</reference>
<dbReference type="PROSITE" id="PS50943">
    <property type="entry name" value="HTH_CROC1"/>
    <property type="match status" value="1"/>
</dbReference>
<dbReference type="InterPro" id="IPR052359">
    <property type="entry name" value="HTH-type_reg/antitoxin"/>
</dbReference>
<evidence type="ECO:0000259" key="4">
    <source>
        <dbReference type="PROSITE" id="PS50943"/>
    </source>
</evidence>
<sequence>MKKAKTYKSDAFAAIHQTVSDMHEAGAVSKQTMRRFDESCLTPVHEFTPEEIRALRDREEVSQVVFAHYLNVTKESISQWERGQKKPAGPSLKLLSLVKRKGLNAIA</sequence>
<dbReference type="Gene3D" id="1.10.260.40">
    <property type="entry name" value="lambda repressor-like DNA-binding domains"/>
    <property type="match status" value="1"/>
</dbReference>